<keyword evidence="1" id="KW-0732">Signal</keyword>
<feature type="signal peptide" evidence="1">
    <location>
        <begin position="1"/>
        <end position="18"/>
    </location>
</feature>
<feature type="chain" id="PRO_5016962760" description="Outer membrane protein beta-barrel domain-containing protein" evidence="1">
    <location>
        <begin position="19"/>
        <end position="252"/>
    </location>
</feature>
<protein>
    <recommendedName>
        <fullName evidence="4">Outer membrane protein beta-barrel domain-containing protein</fullName>
    </recommendedName>
</protein>
<dbReference type="Proteomes" id="UP000255423">
    <property type="component" value="Unassembled WGS sequence"/>
</dbReference>
<organism evidence="2 3">
    <name type="scientific">Fibrobacter succinogenes</name>
    <name type="common">Bacteroides succinogenes</name>
    <dbReference type="NCBI Taxonomy" id="833"/>
    <lineage>
        <taxon>Bacteria</taxon>
        <taxon>Pseudomonadati</taxon>
        <taxon>Fibrobacterota</taxon>
        <taxon>Fibrobacteria</taxon>
        <taxon>Fibrobacterales</taxon>
        <taxon>Fibrobacteraceae</taxon>
        <taxon>Fibrobacter</taxon>
    </lineage>
</organism>
<evidence type="ECO:0000256" key="1">
    <source>
        <dbReference type="SAM" id="SignalP"/>
    </source>
</evidence>
<evidence type="ECO:0000313" key="3">
    <source>
        <dbReference type="Proteomes" id="UP000255423"/>
    </source>
</evidence>
<dbReference type="EMBL" id="UHJL01000001">
    <property type="protein sequence ID" value="SUQ20035.1"/>
    <property type="molecule type" value="Genomic_DNA"/>
</dbReference>
<proteinExistence type="predicted"/>
<reference evidence="2 3" key="1">
    <citation type="submission" date="2017-08" db="EMBL/GenBank/DDBJ databases">
        <authorList>
            <person name="de Groot N.N."/>
        </authorList>
    </citation>
    <scope>NUCLEOTIDE SEQUENCE [LARGE SCALE GENOMIC DNA]</scope>
    <source>
        <strain evidence="2 3">HM2</strain>
    </source>
</reference>
<evidence type="ECO:0008006" key="4">
    <source>
        <dbReference type="Google" id="ProtNLM"/>
    </source>
</evidence>
<gene>
    <name evidence="2" type="ORF">SAMN05661053_1286</name>
</gene>
<dbReference type="AlphaFoldDB" id="A0A380RXN7"/>
<name>A0A380RXN7_FIBSU</name>
<evidence type="ECO:0000313" key="2">
    <source>
        <dbReference type="EMBL" id="SUQ20035.1"/>
    </source>
</evidence>
<sequence length="252" mass="27633">MFKKLAIAAALAASTSFAAWDLYPVLDQHKGEIGVGVGYSADNYTSSLTGSIGVRYSVIQNLELGLVLPYRFFTHYDGQDMNADGLGALTFMARYQITPTINVFTDVGFPTADESYYAKDVWSVAAGAQYSNSINSFIRFGSEIGIATYFIGSADITSMFLNASTEFEFNVTPQFTPYVGANIDVFLGYFADDGYRYNSVGGGDIDTRIYVGAKYAFNDMFEVGAYAGIWFGNGSYEDNTEKDVGTYARFKF</sequence>
<accession>A0A380RXN7</accession>